<organism evidence="5 6">
    <name type="scientific">Kordiimonas sediminis</name>
    <dbReference type="NCBI Taxonomy" id="1735581"/>
    <lineage>
        <taxon>Bacteria</taxon>
        <taxon>Pseudomonadati</taxon>
        <taxon>Pseudomonadota</taxon>
        <taxon>Alphaproteobacteria</taxon>
        <taxon>Kordiimonadales</taxon>
        <taxon>Kordiimonadaceae</taxon>
        <taxon>Kordiimonas</taxon>
    </lineage>
</organism>
<dbReference type="GO" id="GO:0005524">
    <property type="term" value="F:ATP binding"/>
    <property type="evidence" value="ECO:0007669"/>
    <property type="project" value="UniProtKB-KW"/>
</dbReference>
<dbReference type="GO" id="GO:0005886">
    <property type="term" value="C:plasma membrane"/>
    <property type="evidence" value="ECO:0007669"/>
    <property type="project" value="TreeGrafter"/>
</dbReference>
<dbReference type="FunFam" id="3.40.50.300:FF:000398">
    <property type="entry name" value="Type IV pilus assembly ATPase PilB"/>
    <property type="match status" value="1"/>
</dbReference>
<dbReference type="GO" id="GO:0015627">
    <property type="term" value="C:type II protein secretion system complex"/>
    <property type="evidence" value="ECO:0007669"/>
    <property type="project" value="TreeGrafter"/>
</dbReference>
<sequence length="458" mass="49280">MLGEVRRALGRPFALHTLATDAFEQYLSDQYAADSISEDADDAADDTSLSDAIEGIEVRADLLAGDDDAPVIRLINSIMAQAVKSGASDVHLEPFDSRMAVRLRIDGVLKEVAGLSAKLIPYLVSRIKVMARLDIAEKRIPQDGRISLGFGGQTFDVRVSTLPARYGERVVLRILDAAQTRMELTDLGIGADVLPRLQKSLREPNGILLVTGPTGSGKTTTLYAALSQLNDQQRNIMTVEDPVEYALNGVSQTQVNTKVGMTFASGLRAILRQDPDVIMVGEVRDIETAEMAVQASLTGHLVLSTVHTNSAIAAVTRLRDMGVESFLLASTVKGILAQRLVRRLCEHCKSPIADDGAHRAALGLGRQEPADLHAAVGCAHCNGTGYKGRIGIYEYVVIDNHLRAMIQDGTSEQAMAQYAFAEHDTLSDAGLKRLLAGDTTLEELLRVATVPEDGDASL</sequence>
<dbReference type="Proteomes" id="UP000630923">
    <property type="component" value="Unassembled WGS sequence"/>
</dbReference>
<feature type="domain" description="Bacterial type II secretion system protein E" evidence="4">
    <location>
        <begin position="271"/>
        <end position="285"/>
    </location>
</feature>
<accession>A0A919AQR0</accession>
<evidence type="ECO:0000313" key="6">
    <source>
        <dbReference type="Proteomes" id="UP000630923"/>
    </source>
</evidence>
<dbReference type="Pfam" id="PF00437">
    <property type="entry name" value="T2SSE"/>
    <property type="match status" value="1"/>
</dbReference>
<dbReference type="Gene3D" id="3.40.50.300">
    <property type="entry name" value="P-loop containing nucleotide triphosphate hydrolases"/>
    <property type="match status" value="1"/>
</dbReference>
<protein>
    <submittedName>
        <fullName evidence="5">Type II secretion system protein GspE</fullName>
    </submittedName>
</protein>
<evidence type="ECO:0000259" key="4">
    <source>
        <dbReference type="PROSITE" id="PS00662"/>
    </source>
</evidence>
<dbReference type="FunFam" id="3.30.450.90:FF:000001">
    <property type="entry name" value="Type II secretion system ATPase GspE"/>
    <property type="match status" value="1"/>
</dbReference>
<dbReference type="InterPro" id="IPR003593">
    <property type="entry name" value="AAA+_ATPase"/>
</dbReference>
<dbReference type="InterPro" id="IPR037257">
    <property type="entry name" value="T2SS_E_N_sf"/>
</dbReference>
<evidence type="ECO:0000256" key="3">
    <source>
        <dbReference type="ARBA" id="ARBA00022840"/>
    </source>
</evidence>
<dbReference type="AlphaFoldDB" id="A0A919AQR0"/>
<dbReference type="EMBL" id="BNCI01000001">
    <property type="protein sequence ID" value="GHF17286.1"/>
    <property type="molecule type" value="Genomic_DNA"/>
</dbReference>
<dbReference type="CDD" id="cd01129">
    <property type="entry name" value="PulE-GspE-like"/>
    <property type="match status" value="1"/>
</dbReference>
<reference evidence="5" key="2">
    <citation type="submission" date="2020-09" db="EMBL/GenBank/DDBJ databases">
        <authorList>
            <person name="Sun Q."/>
            <person name="Kim S."/>
        </authorList>
    </citation>
    <scope>NUCLEOTIDE SEQUENCE</scope>
    <source>
        <strain evidence="5">KCTC 42590</strain>
    </source>
</reference>
<dbReference type="GO" id="GO:0015628">
    <property type="term" value="P:protein secretion by the type II secretion system"/>
    <property type="evidence" value="ECO:0007669"/>
    <property type="project" value="TreeGrafter"/>
</dbReference>
<dbReference type="PROSITE" id="PS00662">
    <property type="entry name" value="T2SP_E"/>
    <property type="match status" value="1"/>
</dbReference>
<comment type="caution">
    <text evidence="5">The sequence shown here is derived from an EMBL/GenBank/DDBJ whole genome shotgun (WGS) entry which is preliminary data.</text>
</comment>
<comment type="similarity">
    <text evidence="1">Belongs to the GSP E family.</text>
</comment>
<dbReference type="GO" id="GO:0016887">
    <property type="term" value="F:ATP hydrolysis activity"/>
    <property type="evidence" value="ECO:0007669"/>
    <property type="project" value="TreeGrafter"/>
</dbReference>
<dbReference type="Gene3D" id="3.30.300.160">
    <property type="entry name" value="Type II secretion system, protein E, N-terminal domain"/>
    <property type="match status" value="1"/>
</dbReference>
<dbReference type="SUPFAM" id="SSF52540">
    <property type="entry name" value="P-loop containing nucleoside triphosphate hydrolases"/>
    <property type="match status" value="1"/>
</dbReference>
<dbReference type="InterPro" id="IPR027417">
    <property type="entry name" value="P-loop_NTPase"/>
</dbReference>
<keyword evidence="3" id="KW-0067">ATP-binding</keyword>
<dbReference type="PANTHER" id="PTHR30258">
    <property type="entry name" value="TYPE II SECRETION SYSTEM PROTEIN GSPE-RELATED"/>
    <property type="match status" value="1"/>
</dbReference>
<keyword evidence="6" id="KW-1185">Reference proteome</keyword>
<evidence type="ECO:0000256" key="1">
    <source>
        <dbReference type="ARBA" id="ARBA00006611"/>
    </source>
</evidence>
<reference evidence="5" key="1">
    <citation type="journal article" date="2014" name="Int. J. Syst. Evol. Microbiol.">
        <title>Complete genome sequence of Corynebacterium casei LMG S-19264T (=DSM 44701T), isolated from a smear-ripened cheese.</title>
        <authorList>
            <consortium name="US DOE Joint Genome Institute (JGI-PGF)"/>
            <person name="Walter F."/>
            <person name="Albersmeier A."/>
            <person name="Kalinowski J."/>
            <person name="Ruckert C."/>
        </authorList>
    </citation>
    <scope>NUCLEOTIDE SEQUENCE</scope>
    <source>
        <strain evidence="5">KCTC 42590</strain>
    </source>
</reference>
<name>A0A919AQR0_9PROT</name>
<evidence type="ECO:0000256" key="2">
    <source>
        <dbReference type="ARBA" id="ARBA00022741"/>
    </source>
</evidence>
<keyword evidence="2" id="KW-0547">Nucleotide-binding</keyword>
<proteinExistence type="inferred from homology"/>
<evidence type="ECO:0000313" key="5">
    <source>
        <dbReference type="EMBL" id="GHF17286.1"/>
    </source>
</evidence>
<dbReference type="Gene3D" id="3.30.450.90">
    <property type="match status" value="1"/>
</dbReference>
<gene>
    <name evidence="5" type="primary">pulE</name>
    <name evidence="5" type="ORF">GCM10017044_09570</name>
</gene>
<dbReference type="PANTHER" id="PTHR30258:SF27">
    <property type="entry name" value="BACTERIOPHAGE ADSORPTION PROTEIN B-RELATED"/>
    <property type="match status" value="1"/>
</dbReference>
<dbReference type="InterPro" id="IPR001482">
    <property type="entry name" value="T2SS/T4SS_dom"/>
</dbReference>
<dbReference type="SMART" id="SM00382">
    <property type="entry name" value="AAA"/>
    <property type="match status" value="1"/>
</dbReference>